<evidence type="ECO:0000313" key="3">
    <source>
        <dbReference type="Proteomes" id="UP000277580"/>
    </source>
</evidence>
<dbReference type="EMBL" id="ML119216">
    <property type="protein sequence ID" value="RPB06817.1"/>
    <property type="molecule type" value="Genomic_DNA"/>
</dbReference>
<sequence>MSATSTTPSEGPSSQLLGALGTNAEANRVGAQALAHLALHGPKLPSSSSDPQDPSLQLLEGLKINAESNRVNAQALTHLALSVPKPLGGSPNPQRTVRPGSFVINERVGTITTAEWETLGNERISHLAKVLRGIADELGSPHTWEEIGEIVRGRLSLFGFTFRKLSELEVKKDWGIVVAKGDDKRAIVTQVLDCNRVDIGPIWHTNEMLRVWSQLMDITDAWTAG</sequence>
<feature type="compositionally biased region" description="Polar residues" evidence="1">
    <location>
        <begin position="1"/>
        <end position="16"/>
    </location>
</feature>
<dbReference type="AlphaFoldDB" id="A0A3N4K8G4"/>
<accession>A0A3N4K8G4</accession>
<dbReference type="OrthoDB" id="10383368at2759"/>
<dbReference type="InParanoid" id="A0A3N4K8G4"/>
<keyword evidence="3" id="KW-1185">Reference proteome</keyword>
<protein>
    <submittedName>
        <fullName evidence="2">Uncharacterized protein</fullName>
    </submittedName>
</protein>
<organism evidence="2 3">
    <name type="scientific">Morchella conica CCBAS932</name>
    <dbReference type="NCBI Taxonomy" id="1392247"/>
    <lineage>
        <taxon>Eukaryota</taxon>
        <taxon>Fungi</taxon>
        <taxon>Dikarya</taxon>
        <taxon>Ascomycota</taxon>
        <taxon>Pezizomycotina</taxon>
        <taxon>Pezizomycetes</taxon>
        <taxon>Pezizales</taxon>
        <taxon>Morchellaceae</taxon>
        <taxon>Morchella</taxon>
    </lineage>
</organism>
<name>A0A3N4K8G4_9PEZI</name>
<gene>
    <name evidence="2" type="ORF">P167DRAFT_609861</name>
</gene>
<proteinExistence type="predicted"/>
<dbReference type="Proteomes" id="UP000277580">
    <property type="component" value="Unassembled WGS sequence"/>
</dbReference>
<evidence type="ECO:0000256" key="1">
    <source>
        <dbReference type="SAM" id="MobiDB-lite"/>
    </source>
</evidence>
<reference evidence="2 3" key="1">
    <citation type="journal article" date="2018" name="Nat. Ecol. Evol.">
        <title>Pezizomycetes genomes reveal the molecular basis of ectomycorrhizal truffle lifestyle.</title>
        <authorList>
            <person name="Murat C."/>
            <person name="Payen T."/>
            <person name="Noel B."/>
            <person name="Kuo A."/>
            <person name="Morin E."/>
            <person name="Chen J."/>
            <person name="Kohler A."/>
            <person name="Krizsan K."/>
            <person name="Balestrini R."/>
            <person name="Da Silva C."/>
            <person name="Montanini B."/>
            <person name="Hainaut M."/>
            <person name="Levati E."/>
            <person name="Barry K.W."/>
            <person name="Belfiori B."/>
            <person name="Cichocki N."/>
            <person name="Clum A."/>
            <person name="Dockter R.B."/>
            <person name="Fauchery L."/>
            <person name="Guy J."/>
            <person name="Iotti M."/>
            <person name="Le Tacon F."/>
            <person name="Lindquist E.A."/>
            <person name="Lipzen A."/>
            <person name="Malagnac F."/>
            <person name="Mello A."/>
            <person name="Molinier V."/>
            <person name="Miyauchi S."/>
            <person name="Poulain J."/>
            <person name="Riccioni C."/>
            <person name="Rubini A."/>
            <person name="Sitrit Y."/>
            <person name="Splivallo R."/>
            <person name="Traeger S."/>
            <person name="Wang M."/>
            <person name="Zifcakova L."/>
            <person name="Wipf D."/>
            <person name="Zambonelli A."/>
            <person name="Paolocci F."/>
            <person name="Nowrousian M."/>
            <person name="Ottonello S."/>
            <person name="Baldrian P."/>
            <person name="Spatafora J.W."/>
            <person name="Henrissat B."/>
            <person name="Nagy L.G."/>
            <person name="Aury J.M."/>
            <person name="Wincker P."/>
            <person name="Grigoriev I.V."/>
            <person name="Bonfante P."/>
            <person name="Martin F.M."/>
        </authorList>
    </citation>
    <scope>NUCLEOTIDE SEQUENCE [LARGE SCALE GENOMIC DNA]</scope>
    <source>
        <strain evidence="2 3">CCBAS932</strain>
    </source>
</reference>
<evidence type="ECO:0000313" key="2">
    <source>
        <dbReference type="EMBL" id="RPB06817.1"/>
    </source>
</evidence>
<feature type="region of interest" description="Disordered" evidence="1">
    <location>
        <begin position="1"/>
        <end position="21"/>
    </location>
</feature>